<evidence type="ECO:0000256" key="1">
    <source>
        <dbReference type="ARBA" id="ARBA00022729"/>
    </source>
</evidence>
<reference evidence="4 5" key="1">
    <citation type="journal article" date="2016" name="Nat. Commun.">
        <title>Thousands of microbial genomes shed light on interconnected biogeochemical processes in an aquifer system.</title>
        <authorList>
            <person name="Anantharaman K."/>
            <person name="Brown C.T."/>
            <person name="Hug L.A."/>
            <person name="Sharon I."/>
            <person name="Castelle C.J."/>
            <person name="Probst A.J."/>
            <person name="Thomas B.C."/>
            <person name="Singh A."/>
            <person name="Wilkins M.J."/>
            <person name="Karaoz U."/>
            <person name="Brodie E.L."/>
            <person name="Williams K.H."/>
            <person name="Hubbard S.S."/>
            <person name="Banfield J.F."/>
        </authorList>
    </citation>
    <scope>NUCLEOTIDE SEQUENCE [LARGE SCALE GENOMIC DNA]</scope>
</reference>
<dbReference type="AlphaFoldDB" id="A0A1F6H2I1"/>
<protein>
    <recommendedName>
        <fullName evidence="3">Outer membrane lipoprotein BamD-like domain-containing protein</fullName>
    </recommendedName>
</protein>
<dbReference type="EMBL" id="MFNF01000001">
    <property type="protein sequence ID" value="OGH04607.1"/>
    <property type="molecule type" value="Genomic_DNA"/>
</dbReference>
<keyword evidence="2" id="KW-0175">Coiled coil</keyword>
<evidence type="ECO:0000313" key="4">
    <source>
        <dbReference type="EMBL" id="OGH04607.1"/>
    </source>
</evidence>
<comment type="caution">
    <text evidence="4">The sequence shown here is derived from an EMBL/GenBank/DDBJ whole genome shotgun (WGS) entry which is preliminary data.</text>
</comment>
<keyword evidence="1" id="KW-0732">Signal</keyword>
<accession>A0A1F6H2I1</accession>
<dbReference type="Gene3D" id="1.25.40.10">
    <property type="entry name" value="Tetratricopeptide repeat domain"/>
    <property type="match status" value="1"/>
</dbReference>
<dbReference type="InterPro" id="IPR011990">
    <property type="entry name" value="TPR-like_helical_dom_sf"/>
</dbReference>
<sequence>MARTLIALTLGLVLLFPAPLWALKLEDRMEVLEKRLVDLERLGLEQKTELLDKTKELAKKAEAQQKSNKEFYKALDQLKEDFAQVNRGAEQDDLAARKLQAKLEELEQKLNAQGVELFELKELIKAQTQAQEASATQAQVAKSEAVFEQGLQDFKDKKYAAAQEGLLDFAKKSPNQPLAPEALYYGAFSAFLLKDYKTANPAFDDLIRLYPESPRLLTARWQLALGLLAAKDPGAAKAQLAILAKQTTDPKLAEKAKKKLKTLKK</sequence>
<feature type="coiled-coil region" evidence="2">
    <location>
        <begin position="22"/>
        <end position="123"/>
    </location>
</feature>
<evidence type="ECO:0000259" key="3">
    <source>
        <dbReference type="Pfam" id="PF13525"/>
    </source>
</evidence>
<proteinExistence type="predicted"/>
<dbReference type="Proteomes" id="UP000177583">
    <property type="component" value="Unassembled WGS sequence"/>
</dbReference>
<evidence type="ECO:0000313" key="5">
    <source>
        <dbReference type="Proteomes" id="UP000177583"/>
    </source>
</evidence>
<dbReference type="SUPFAM" id="SSF48452">
    <property type="entry name" value="TPR-like"/>
    <property type="match status" value="1"/>
</dbReference>
<feature type="domain" description="Outer membrane lipoprotein BamD-like" evidence="3">
    <location>
        <begin position="142"/>
        <end position="263"/>
    </location>
</feature>
<organism evidence="4 5">
    <name type="scientific">Candidatus Lambdaproteobacteria bacterium RIFOXYD2_FULL_56_26</name>
    <dbReference type="NCBI Taxonomy" id="1817773"/>
    <lineage>
        <taxon>Bacteria</taxon>
        <taxon>Pseudomonadati</taxon>
        <taxon>Pseudomonadota</taxon>
        <taxon>Candidatus Lambdaproteobacteria</taxon>
    </lineage>
</organism>
<gene>
    <name evidence="4" type="ORF">A2557_06335</name>
</gene>
<dbReference type="Pfam" id="PF13525">
    <property type="entry name" value="YfiO"/>
    <property type="match status" value="1"/>
</dbReference>
<dbReference type="InterPro" id="IPR039565">
    <property type="entry name" value="BamD-like"/>
</dbReference>
<name>A0A1F6H2I1_9PROT</name>
<evidence type="ECO:0000256" key="2">
    <source>
        <dbReference type="SAM" id="Coils"/>
    </source>
</evidence>